<organism evidence="6 7">
    <name type="scientific">Allisonella histaminiformans</name>
    <dbReference type="NCBI Taxonomy" id="209880"/>
    <lineage>
        <taxon>Bacteria</taxon>
        <taxon>Bacillati</taxon>
        <taxon>Bacillota</taxon>
        <taxon>Negativicutes</taxon>
        <taxon>Veillonellales</taxon>
        <taxon>Veillonellaceae</taxon>
        <taxon>Allisonella</taxon>
    </lineage>
</organism>
<proteinExistence type="inferred from homology"/>
<dbReference type="InterPro" id="IPR027417">
    <property type="entry name" value="P-loop_NTPase"/>
</dbReference>
<accession>A0A1G5WCW7</accession>
<dbReference type="RefSeq" id="WP_091365018.1">
    <property type="nucleotide sequence ID" value="NZ_FMXA01000017.1"/>
</dbReference>
<dbReference type="InterPro" id="IPR003959">
    <property type="entry name" value="ATPase_AAA_core"/>
</dbReference>
<dbReference type="GeneID" id="87756300"/>
<dbReference type="OrthoDB" id="9806903at2"/>
<dbReference type="Pfam" id="PF00004">
    <property type="entry name" value="AAA"/>
    <property type="match status" value="1"/>
</dbReference>
<reference evidence="6 7" key="1">
    <citation type="submission" date="2016-10" db="EMBL/GenBank/DDBJ databases">
        <authorList>
            <person name="de Groot N.N."/>
        </authorList>
    </citation>
    <scope>NUCLEOTIDE SEQUENCE [LARGE SCALE GENOMIC DNA]</scope>
    <source>
        <strain evidence="6 7">DSM 15230</strain>
    </source>
</reference>
<keyword evidence="7" id="KW-1185">Reference proteome</keyword>
<dbReference type="Gene3D" id="3.40.50.300">
    <property type="entry name" value="P-loop containing nucleotide triphosphate hydrolases"/>
    <property type="match status" value="1"/>
</dbReference>
<evidence type="ECO:0000256" key="1">
    <source>
        <dbReference type="ARBA" id="ARBA00022741"/>
    </source>
</evidence>
<evidence type="ECO:0000259" key="5">
    <source>
        <dbReference type="SMART" id="SM00382"/>
    </source>
</evidence>
<dbReference type="AlphaFoldDB" id="A0A1G5WCW7"/>
<dbReference type="Proteomes" id="UP000199689">
    <property type="component" value="Unassembled WGS sequence"/>
</dbReference>
<dbReference type="SMART" id="SM00382">
    <property type="entry name" value="AAA"/>
    <property type="match status" value="1"/>
</dbReference>
<evidence type="ECO:0000313" key="7">
    <source>
        <dbReference type="Proteomes" id="UP000199689"/>
    </source>
</evidence>
<dbReference type="Gene3D" id="1.10.8.60">
    <property type="match status" value="1"/>
</dbReference>
<evidence type="ECO:0000256" key="2">
    <source>
        <dbReference type="ARBA" id="ARBA00022840"/>
    </source>
</evidence>
<dbReference type="PANTHER" id="PTHR42960:SF1">
    <property type="entry name" value="YCF46 PROTEIN"/>
    <property type="match status" value="1"/>
</dbReference>
<dbReference type="STRING" id="209880.SAMN02910343_01293"/>
<dbReference type="EMBL" id="FMXA01000017">
    <property type="protein sequence ID" value="SDA55774.1"/>
    <property type="molecule type" value="Genomic_DNA"/>
</dbReference>
<comment type="similarity">
    <text evidence="3">Belongs to the AAA ATPase family. Highly divergent.</text>
</comment>
<dbReference type="GO" id="GO:0016887">
    <property type="term" value="F:ATP hydrolysis activity"/>
    <property type="evidence" value="ECO:0007669"/>
    <property type="project" value="InterPro"/>
</dbReference>
<name>A0A1G5WCW7_9FIRM</name>
<keyword evidence="1" id="KW-0547">Nucleotide-binding</keyword>
<evidence type="ECO:0000256" key="4">
    <source>
        <dbReference type="ARBA" id="ARBA00040480"/>
    </source>
</evidence>
<dbReference type="GO" id="GO:0005524">
    <property type="term" value="F:ATP binding"/>
    <property type="evidence" value="ECO:0007669"/>
    <property type="project" value="UniProtKB-KW"/>
</dbReference>
<gene>
    <name evidence="6" type="ORF">SAMN02910343_01293</name>
</gene>
<sequence length="540" mass="59913">MSNKKDAASLLKRYLIARIPLIVLKTIETARALDMIRDVSLELVQEGWLDEKSFYAHTMSKGVYNLFTNQAVGNTGSSVLSAMDFTVKLLRQDQKLNQTMVLTEVPDISGENGDSQRILDLISLASEMYGTVIVFYNNSVWNTLQRHGLIVTLDMPDEEEMYALIKGQLDGNRSQVTIEWDDSDVKEAAATLAGVTQIEATNVMSALLAKGIVKKEDMAEVRSAKNRLFSNISGLERIDVDPAMKDVGGLKGLRDWLDEKKELLKPEKKEVMKKLHLQPPRGILLVGVPGCGKSMSAKAISASWKLPLYRLDFATVQGSYVGQSEQQLKDALTTAENVAPCILWIDEIEKGLSGAGSSNDGGVSTRMVGQFLFWLQECKKSVFVVATANDVSMLPSELLRRGRFDELFFVDLPTADERKDILSLYFKKYLHLDFASNEAFAEHIVKITEGFTGADLESAVRELAYHTVAQPDLVLDEEEISSTFSNVVPLSKTSPEKINNIRNWGKERAVPASGRPIGEEALPSRAAPSVRRVLIRHKEV</sequence>
<dbReference type="PANTHER" id="PTHR42960">
    <property type="entry name" value="YCF46 PROTEIN"/>
    <property type="match status" value="1"/>
</dbReference>
<protein>
    <recommendedName>
        <fullName evidence="4">Uncharacterized AAA domain-containing protein ycf46</fullName>
    </recommendedName>
</protein>
<dbReference type="InterPro" id="IPR003593">
    <property type="entry name" value="AAA+_ATPase"/>
</dbReference>
<keyword evidence="2" id="KW-0067">ATP-binding</keyword>
<feature type="domain" description="AAA+ ATPase" evidence="5">
    <location>
        <begin position="279"/>
        <end position="414"/>
    </location>
</feature>
<dbReference type="InterPro" id="IPR052381">
    <property type="entry name" value="AAA_domain_protein"/>
</dbReference>
<evidence type="ECO:0000256" key="3">
    <source>
        <dbReference type="ARBA" id="ARBA00038088"/>
    </source>
</evidence>
<dbReference type="SUPFAM" id="SSF52540">
    <property type="entry name" value="P-loop containing nucleoside triphosphate hydrolases"/>
    <property type="match status" value="2"/>
</dbReference>
<evidence type="ECO:0000313" key="6">
    <source>
        <dbReference type="EMBL" id="SDA55774.1"/>
    </source>
</evidence>